<dbReference type="InterPro" id="IPR011333">
    <property type="entry name" value="SKP1/BTB/POZ_sf"/>
</dbReference>
<accession>A0A397UMA2</accession>
<reference evidence="3 4" key="1">
    <citation type="submission" date="2018-06" db="EMBL/GenBank/DDBJ databases">
        <title>Comparative genomics reveals the genomic features of Rhizophagus irregularis, R. cerebriforme, R. diaphanum and Gigaspora rosea, and their symbiotic lifestyle signature.</title>
        <authorList>
            <person name="Morin E."/>
            <person name="San Clemente H."/>
            <person name="Chen E.C.H."/>
            <person name="De La Providencia I."/>
            <person name="Hainaut M."/>
            <person name="Kuo A."/>
            <person name="Kohler A."/>
            <person name="Murat C."/>
            <person name="Tang N."/>
            <person name="Roy S."/>
            <person name="Loubradou J."/>
            <person name="Henrissat B."/>
            <person name="Grigoriev I.V."/>
            <person name="Corradi N."/>
            <person name="Roux C."/>
            <person name="Martin F.M."/>
        </authorList>
    </citation>
    <scope>NUCLEOTIDE SEQUENCE [LARGE SCALE GENOMIC DNA]</scope>
    <source>
        <strain evidence="3 4">DAOM 194757</strain>
    </source>
</reference>
<gene>
    <name evidence="3" type="ORF">C2G38_2250865</name>
</gene>
<feature type="domain" description="TLDc" evidence="2">
    <location>
        <begin position="312"/>
        <end position="511"/>
    </location>
</feature>
<dbReference type="CDD" id="cd18186">
    <property type="entry name" value="BTB_POZ_ZBTB_KLHL-like"/>
    <property type="match status" value="1"/>
</dbReference>
<keyword evidence="4" id="KW-1185">Reference proteome</keyword>
<dbReference type="Pfam" id="PF07534">
    <property type="entry name" value="TLD"/>
    <property type="match status" value="1"/>
</dbReference>
<dbReference type="InterPro" id="IPR000210">
    <property type="entry name" value="BTB/POZ_dom"/>
</dbReference>
<dbReference type="PROSITE" id="PS50097">
    <property type="entry name" value="BTB"/>
    <property type="match status" value="1"/>
</dbReference>
<evidence type="ECO:0000313" key="4">
    <source>
        <dbReference type="Proteomes" id="UP000266673"/>
    </source>
</evidence>
<comment type="caution">
    <text evidence="3">The sequence shown here is derived from an EMBL/GenBank/DDBJ whole genome shotgun (WGS) entry which is preliminary data.</text>
</comment>
<evidence type="ECO:0000259" key="2">
    <source>
        <dbReference type="PROSITE" id="PS51886"/>
    </source>
</evidence>
<evidence type="ECO:0008006" key="5">
    <source>
        <dbReference type="Google" id="ProtNLM"/>
    </source>
</evidence>
<evidence type="ECO:0000259" key="1">
    <source>
        <dbReference type="PROSITE" id="PS50097"/>
    </source>
</evidence>
<protein>
    <recommendedName>
        <fullName evidence="5">TLD-domain-containing protein</fullName>
    </recommendedName>
</protein>
<evidence type="ECO:0000313" key="3">
    <source>
        <dbReference type="EMBL" id="RIB10277.1"/>
    </source>
</evidence>
<dbReference type="Proteomes" id="UP000266673">
    <property type="component" value="Unassembled WGS sequence"/>
</dbReference>
<dbReference type="SUPFAM" id="SSF54695">
    <property type="entry name" value="POZ domain"/>
    <property type="match status" value="1"/>
</dbReference>
<name>A0A397UMA2_9GLOM</name>
<dbReference type="EMBL" id="QKWP01001270">
    <property type="protein sequence ID" value="RIB10277.1"/>
    <property type="molecule type" value="Genomic_DNA"/>
</dbReference>
<proteinExistence type="predicted"/>
<dbReference type="AlphaFoldDB" id="A0A397UMA2"/>
<dbReference type="Pfam" id="PF00651">
    <property type="entry name" value="BTB"/>
    <property type="match status" value="1"/>
</dbReference>
<dbReference type="Gene3D" id="3.30.710.10">
    <property type="entry name" value="Potassium Channel Kv1.1, Chain A"/>
    <property type="match status" value="1"/>
</dbReference>
<dbReference type="PROSITE" id="PS51886">
    <property type="entry name" value="TLDC"/>
    <property type="match status" value="1"/>
</dbReference>
<sequence>MITKLGTKNKKFYQKEDIDHDVIIYVGDPPNVISFSLHSEVLKSRSKYFQVALSSEWVRKQDDRIMLTIPTISPEVFNFLLNHIYTDKLIFEGAPTDGKSCLNRIVAADELNLNRLSLHEQKFLITNRSEWLRNNFLLVYKIITTIPTLNLLRDFCLNLLCEEPSLLLNYHTIHLVDESIFSLLLKMDTLQMSEISIWDTVIEWGISKVPYLSDSNIEDWTQDDWELLKSSLINIIPLVRFEHISKRDLYKYVKPFTEILPKDILSKLPTNEYDKNLDDNVDNIDNIDDNEKNLENVEIITTSKRFQQIDSTIITISHLPQISDWIKGKSCGEFPKAYDFNFSLILRASRDGYSPNTFHRWCDDYGAPTLILIKLKDSCQIIGGYNCFSWKSPMVFSTTQHDEHAFIFSLCDKYGDRENAKVARPKRIKKKKCFNNNNNKGNGNFIKTAKNRFITPGPSLKFSRFYGPCFGKTDLQLQNRLAYCKQRDYDDNITEQSGLFEIDDYEIFRVEICQKYY</sequence>
<dbReference type="SMART" id="SM00225">
    <property type="entry name" value="BTB"/>
    <property type="match status" value="1"/>
</dbReference>
<dbReference type="InterPro" id="IPR006571">
    <property type="entry name" value="TLDc_dom"/>
</dbReference>
<organism evidence="3 4">
    <name type="scientific">Gigaspora rosea</name>
    <dbReference type="NCBI Taxonomy" id="44941"/>
    <lineage>
        <taxon>Eukaryota</taxon>
        <taxon>Fungi</taxon>
        <taxon>Fungi incertae sedis</taxon>
        <taxon>Mucoromycota</taxon>
        <taxon>Glomeromycotina</taxon>
        <taxon>Glomeromycetes</taxon>
        <taxon>Diversisporales</taxon>
        <taxon>Gigasporaceae</taxon>
        <taxon>Gigaspora</taxon>
    </lineage>
</organism>
<feature type="domain" description="BTB" evidence="1">
    <location>
        <begin position="20"/>
        <end position="93"/>
    </location>
</feature>
<dbReference type="OrthoDB" id="2367834at2759"/>